<evidence type="ECO:0000256" key="4">
    <source>
        <dbReference type="ARBA" id="ARBA00047593"/>
    </source>
</evidence>
<dbReference type="GO" id="GO:0046872">
    <property type="term" value="F:metal ion binding"/>
    <property type="evidence" value="ECO:0007669"/>
    <property type="project" value="InterPro"/>
</dbReference>
<dbReference type="Pfam" id="PF16114">
    <property type="entry name" value="Citrate_bind"/>
    <property type="match status" value="1"/>
</dbReference>
<dbReference type="InterPro" id="IPR013815">
    <property type="entry name" value="ATP_grasp_subdomain_1"/>
</dbReference>
<dbReference type="InterPro" id="IPR013650">
    <property type="entry name" value="ATP-grasp_succ-CoA_synth-type"/>
</dbReference>
<dbReference type="PANTHER" id="PTHR11815:SF10">
    <property type="entry name" value="SUCCINATE--COA LIGASE [GDP-FORMING] SUBUNIT BETA, MITOCHONDRIAL"/>
    <property type="match status" value="1"/>
</dbReference>
<dbReference type="PIRSF" id="PIRSF001554">
    <property type="entry name" value="SucCS_beta"/>
    <property type="match status" value="1"/>
</dbReference>
<dbReference type="InterPro" id="IPR032263">
    <property type="entry name" value="Citrate-bd"/>
</dbReference>
<sequence>MKLYEFEGHEILAKTGIQSPFFVVCESLDEVIQARKRLKFPIVAKVQTLYGRRGKSGGIKKINNQKQLIAFAKQMFGTRLQNEIVKYISVAQYVDIAQEYYISITYDTKLKMPVLVYSDYGGMDIDEVKKTDPDKILRIGIDPIVGPNQKEISKVFKNNTSIAQFILRLWDVFSRFDCRLVEVNPLAKVTNELMAVDAKIILDDSALSRHKDLEVMPKGAISAIPTDREVMAGKIDEDDYRGSAGTTFIELDGDIAVLASGGGASLLLMDSLIAAGGRAANYTEYSGNPPAEKVQKLTEITLSKSGISGCIVAGAVANFTDIYETLTGFVLGLVKIKPKPKYPIVVRRGGPRQPEAYKMLEKFARTKNFDIHLLGPEIPISEASKKIVELSQEYKKIYGNSN</sequence>
<dbReference type="Gene3D" id="3.30.470.20">
    <property type="entry name" value="ATP-grasp fold, B domain"/>
    <property type="match status" value="1"/>
</dbReference>
<evidence type="ECO:0000256" key="3">
    <source>
        <dbReference type="ARBA" id="ARBA00023315"/>
    </source>
</evidence>
<organism evidence="7 8">
    <name type="scientific">Candidatus Curtissbacteria bacterium RIFCSPLOWO2_01_FULL_37_9</name>
    <dbReference type="NCBI Taxonomy" id="1797724"/>
    <lineage>
        <taxon>Bacteria</taxon>
        <taxon>Candidatus Curtissiibacteriota</taxon>
    </lineage>
</organism>
<protein>
    <recommendedName>
        <fullName evidence="6">ATP-grasp domain-containing protein</fullName>
    </recommendedName>
</protein>
<gene>
    <name evidence="7" type="ORF">A3A48_02305</name>
</gene>
<evidence type="ECO:0000256" key="2">
    <source>
        <dbReference type="ARBA" id="ARBA00022741"/>
    </source>
</evidence>
<accession>A0A1F5GS76</accession>
<keyword evidence="2 5" id="KW-0547">Nucleotide-binding</keyword>
<keyword evidence="3" id="KW-0012">Acyltransferase</keyword>
<dbReference type="InterPro" id="IPR016102">
    <property type="entry name" value="Succinyl-CoA_synth-like"/>
</dbReference>
<keyword evidence="5" id="KW-0067">ATP-binding</keyword>
<comment type="catalytic activity">
    <reaction evidence="4">
        <text>oxaloacetate + acetyl-CoA + ADP + phosphate = citrate + ATP + CoA</text>
        <dbReference type="Rhea" id="RHEA:21160"/>
        <dbReference type="ChEBI" id="CHEBI:16452"/>
        <dbReference type="ChEBI" id="CHEBI:16947"/>
        <dbReference type="ChEBI" id="CHEBI:30616"/>
        <dbReference type="ChEBI" id="CHEBI:43474"/>
        <dbReference type="ChEBI" id="CHEBI:57287"/>
        <dbReference type="ChEBI" id="CHEBI:57288"/>
        <dbReference type="ChEBI" id="CHEBI:456216"/>
        <dbReference type="EC" id="2.3.3.8"/>
    </reaction>
</comment>
<feature type="domain" description="ATP-grasp" evidence="6">
    <location>
        <begin position="9"/>
        <end position="214"/>
    </location>
</feature>
<dbReference type="Gene3D" id="3.40.50.261">
    <property type="entry name" value="Succinyl-CoA synthetase domains"/>
    <property type="match status" value="1"/>
</dbReference>
<keyword evidence="1" id="KW-0436">Ligase</keyword>
<dbReference type="STRING" id="1797724.A3A48_02305"/>
<dbReference type="GO" id="GO:0005524">
    <property type="term" value="F:ATP binding"/>
    <property type="evidence" value="ECO:0007669"/>
    <property type="project" value="UniProtKB-UniRule"/>
</dbReference>
<reference evidence="7 8" key="1">
    <citation type="journal article" date="2016" name="Nat. Commun.">
        <title>Thousands of microbial genomes shed light on interconnected biogeochemical processes in an aquifer system.</title>
        <authorList>
            <person name="Anantharaman K."/>
            <person name="Brown C.T."/>
            <person name="Hug L.A."/>
            <person name="Sharon I."/>
            <person name="Castelle C.J."/>
            <person name="Probst A.J."/>
            <person name="Thomas B.C."/>
            <person name="Singh A."/>
            <person name="Wilkins M.J."/>
            <person name="Karaoz U."/>
            <person name="Brodie E.L."/>
            <person name="Williams K.H."/>
            <person name="Hubbard S.S."/>
            <person name="Banfield J.F."/>
        </authorList>
    </citation>
    <scope>NUCLEOTIDE SEQUENCE [LARGE SCALE GENOMIC DNA]</scope>
</reference>
<proteinExistence type="predicted"/>
<dbReference type="GO" id="GO:0005829">
    <property type="term" value="C:cytosol"/>
    <property type="evidence" value="ECO:0007669"/>
    <property type="project" value="TreeGrafter"/>
</dbReference>
<dbReference type="EMBL" id="MFBN01000043">
    <property type="protein sequence ID" value="OGD94679.1"/>
    <property type="molecule type" value="Genomic_DNA"/>
</dbReference>
<dbReference type="GO" id="GO:0006099">
    <property type="term" value="P:tricarboxylic acid cycle"/>
    <property type="evidence" value="ECO:0007669"/>
    <property type="project" value="InterPro"/>
</dbReference>
<evidence type="ECO:0000256" key="5">
    <source>
        <dbReference type="PROSITE-ProRule" id="PRU00409"/>
    </source>
</evidence>
<dbReference type="GO" id="GO:0004775">
    <property type="term" value="F:succinate-CoA ligase (ADP-forming) activity"/>
    <property type="evidence" value="ECO:0007669"/>
    <property type="project" value="TreeGrafter"/>
</dbReference>
<evidence type="ECO:0000256" key="1">
    <source>
        <dbReference type="ARBA" id="ARBA00022598"/>
    </source>
</evidence>
<dbReference type="AlphaFoldDB" id="A0A1F5GS76"/>
<dbReference type="SUPFAM" id="SSF52210">
    <property type="entry name" value="Succinyl-CoA synthetase domains"/>
    <property type="match status" value="1"/>
</dbReference>
<evidence type="ECO:0000313" key="7">
    <source>
        <dbReference type="EMBL" id="OGD94679.1"/>
    </source>
</evidence>
<dbReference type="Gene3D" id="3.30.1490.20">
    <property type="entry name" value="ATP-grasp fold, A domain"/>
    <property type="match status" value="1"/>
</dbReference>
<dbReference type="InterPro" id="IPR011761">
    <property type="entry name" value="ATP-grasp"/>
</dbReference>
<comment type="caution">
    <text evidence="7">The sequence shown here is derived from an EMBL/GenBank/DDBJ whole genome shotgun (WGS) entry which is preliminary data.</text>
</comment>
<keyword evidence="3" id="KW-0808">Transferase</keyword>
<dbReference type="GO" id="GO:0003878">
    <property type="term" value="F:ATP citrate synthase activity"/>
    <property type="evidence" value="ECO:0007669"/>
    <property type="project" value="UniProtKB-EC"/>
</dbReference>
<evidence type="ECO:0000313" key="8">
    <source>
        <dbReference type="Proteomes" id="UP000178336"/>
    </source>
</evidence>
<dbReference type="Pfam" id="PF08442">
    <property type="entry name" value="ATP-grasp_2"/>
    <property type="match status" value="1"/>
</dbReference>
<dbReference type="InterPro" id="IPR005809">
    <property type="entry name" value="Succ_CoA_ligase-like_bsu"/>
</dbReference>
<name>A0A1F5GS76_9BACT</name>
<dbReference type="Proteomes" id="UP000178336">
    <property type="component" value="Unassembled WGS sequence"/>
</dbReference>
<evidence type="ECO:0000259" key="6">
    <source>
        <dbReference type="PROSITE" id="PS50975"/>
    </source>
</evidence>
<dbReference type="PANTHER" id="PTHR11815">
    <property type="entry name" value="SUCCINYL-COA SYNTHETASE BETA CHAIN"/>
    <property type="match status" value="1"/>
</dbReference>
<dbReference type="GO" id="GO:0006104">
    <property type="term" value="P:succinyl-CoA metabolic process"/>
    <property type="evidence" value="ECO:0007669"/>
    <property type="project" value="TreeGrafter"/>
</dbReference>
<dbReference type="SUPFAM" id="SSF56059">
    <property type="entry name" value="Glutathione synthetase ATP-binding domain-like"/>
    <property type="match status" value="1"/>
</dbReference>
<dbReference type="GO" id="GO:0042709">
    <property type="term" value="C:succinate-CoA ligase complex"/>
    <property type="evidence" value="ECO:0007669"/>
    <property type="project" value="TreeGrafter"/>
</dbReference>
<dbReference type="PROSITE" id="PS50975">
    <property type="entry name" value="ATP_GRASP"/>
    <property type="match status" value="1"/>
</dbReference>